<dbReference type="EMBL" id="NIXT01002424">
    <property type="protein sequence ID" value="OXE30228.1"/>
    <property type="molecule type" value="Genomic_DNA"/>
</dbReference>
<accession>A0A227J5P4</accession>
<feature type="non-terminal residue" evidence="2">
    <location>
        <position position="117"/>
    </location>
</feature>
<evidence type="ECO:0008006" key="4">
    <source>
        <dbReference type="Google" id="ProtNLM"/>
    </source>
</evidence>
<name>A0A227J5P4_VIBPH</name>
<evidence type="ECO:0000313" key="2">
    <source>
        <dbReference type="EMBL" id="OXE30228.1"/>
    </source>
</evidence>
<comment type="caution">
    <text evidence="2">The sequence shown here is derived from an EMBL/GenBank/DDBJ whole genome shotgun (WGS) entry which is preliminary data.</text>
</comment>
<dbReference type="Proteomes" id="UP000214596">
    <property type="component" value="Unassembled WGS sequence"/>
</dbReference>
<evidence type="ECO:0000256" key="1">
    <source>
        <dbReference type="SAM" id="MobiDB-lite"/>
    </source>
</evidence>
<proteinExistence type="predicted"/>
<dbReference type="AlphaFoldDB" id="A0A227J5P4"/>
<protein>
    <recommendedName>
        <fullName evidence="4">Bacterial Ig-like domain-containing protein</fullName>
    </recommendedName>
</protein>
<gene>
    <name evidence="2" type="ORF">CA163_24440</name>
</gene>
<sequence length="117" mass="12633">FSLSAQDLSETGTPSSNGVNKTTLEYWSFIDTPSDTGTQVDEDMKVSLEGQNDGDSSTRTIKLRGSDVRGNTTEVDYAIKVQNKLPTIHSVSFSYEDGTPITGGLVTRNDPVVITLD</sequence>
<feature type="non-terminal residue" evidence="2">
    <location>
        <position position="1"/>
    </location>
</feature>
<feature type="region of interest" description="Disordered" evidence="1">
    <location>
        <begin position="1"/>
        <end position="20"/>
    </location>
</feature>
<organism evidence="2 3">
    <name type="scientific">Vibrio parahaemolyticus</name>
    <dbReference type="NCBI Taxonomy" id="670"/>
    <lineage>
        <taxon>Bacteria</taxon>
        <taxon>Pseudomonadati</taxon>
        <taxon>Pseudomonadota</taxon>
        <taxon>Gammaproteobacteria</taxon>
        <taxon>Vibrionales</taxon>
        <taxon>Vibrionaceae</taxon>
        <taxon>Vibrio</taxon>
    </lineage>
</organism>
<reference evidence="2 3" key="1">
    <citation type="journal article" date="2017" name="Appl. Environ. Microbiol.">
        <title>Parallel evolution of two clades of a major Atlantic endemic Vibrio parahaemolyticus pathogen lineage by independent acquisition of related pathogenicity islands.</title>
        <authorList>
            <person name="Xu F."/>
            <person name="Gonzalez-Escalona N."/>
            <person name="Drees K.P."/>
            <person name="Sebra R.P."/>
            <person name="Cooper V.S."/>
            <person name="Jones S.H."/>
            <person name="Whistler C.A."/>
        </authorList>
    </citation>
    <scope>NUCLEOTIDE SEQUENCE [LARGE SCALE GENOMIC DNA]</scope>
    <source>
        <strain evidence="2 3">MAVP-3</strain>
    </source>
</reference>
<evidence type="ECO:0000313" key="3">
    <source>
        <dbReference type="Proteomes" id="UP000214596"/>
    </source>
</evidence>